<dbReference type="InterPro" id="IPR036570">
    <property type="entry name" value="HORMA_dom_sf"/>
</dbReference>
<dbReference type="InterPro" id="IPR045091">
    <property type="entry name" value="Mad2-like"/>
</dbReference>
<dbReference type="Pfam" id="PF02301">
    <property type="entry name" value="HORMA"/>
    <property type="match status" value="1"/>
</dbReference>
<dbReference type="GO" id="GO:0016035">
    <property type="term" value="C:zeta DNA polymerase complex"/>
    <property type="evidence" value="ECO:0007669"/>
    <property type="project" value="TreeGrafter"/>
</dbReference>
<accession>A0A834XYK3</accession>
<evidence type="ECO:0000313" key="3">
    <source>
        <dbReference type="Proteomes" id="UP000639338"/>
    </source>
</evidence>
<evidence type="ECO:0000313" key="2">
    <source>
        <dbReference type="EMBL" id="KAF7993211.1"/>
    </source>
</evidence>
<sequence>MSKDLLVEFLEVAFHGILYYRKIYPEEIFEKQKLYGIGIWVSQHPDVNEYIDNVLVTIKEIIAIADNSIKCVNFSILDSQNEIIEKFVFDLFSIQGEAKVADPYFRSTEESLRTICLKLSIAESYLKPLPEDVTFNIEVETCEEVHDQINKKPELEHFPWIIKESQPTDKPPVDNFLLPLHSVKTEHLGLQVFAIGTQKSES</sequence>
<name>A0A834XYK3_APHGI</name>
<feature type="domain" description="HORMA" evidence="1">
    <location>
        <begin position="1"/>
        <end position="194"/>
    </location>
</feature>
<dbReference type="AlphaFoldDB" id="A0A834XYK3"/>
<proteinExistence type="predicted"/>
<dbReference type="Gene3D" id="3.30.900.10">
    <property type="entry name" value="HORMA domain"/>
    <property type="match status" value="1"/>
</dbReference>
<dbReference type="Proteomes" id="UP000639338">
    <property type="component" value="Unassembled WGS sequence"/>
</dbReference>
<reference evidence="2 3" key="1">
    <citation type="submission" date="2020-08" db="EMBL/GenBank/DDBJ databases">
        <title>Aphidius gifuensis genome sequencing and assembly.</title>
        <authorList>
            <person name="Du Z."/>
        </authorList>
    </citation>
    <scope>NUCLEOTIDE SEQUENCE [LARGE SCALE GENOMIC DNA]</scope>
    <source>
        <strain evidence="2">YNYX2018</strain>
        <tissue evidence="2">Adults</tissue>
    </source>
</reference>
<comment type="caution">
    <text evidence="2">The sequence shown here is derived from an EMBL/GenBank/DDBJ whole genome shotgun (WGS) entry which is preliminary data.</text>
</comment>
<dbReference type="PANTHER" id="PTHR11842:SF10">
    <property type="entry name" value="MITOTIC SPINDLE ASSEMBLY CHECKPOINT PROTEIN MAD2B"/>
    <property type="match status" value="1"/>
</dbReference>
<evidence type="ECO:0000259" key="1">
    <source>
        <dbReference type="PROSITE" id="PS50815"/>
    </source>
</evidence>
<dbReference type="OrthoDB" id="21254at2759"/>
<organism evidence="2 3">
    <name type="scientific">Aphidius gifuensis</name>
    <name type="common">Parasitoid wasp</name>
    <dbReference type="NCBI Taxonomy" id="684658"/>
    <lineage>
        <taxon>Eukaryota</taxon>
        <taxon>Metazoa</taxon>
        <taxon>Ecdysozoa</taxon>
        <taxon>Arthropoda</taxon>
        <taxon>Hexapoda</taxon>
        <taxon>Insecta</taxon>
        <taxon>Pterygota</taxon>
        <taxon>Neoptera</taxon>
        <taxon>Endopterygota</taxon>
        <taxon>Hymenoptera</taxon>
        <taxon>Apocrita</taxon>
        <taxon>Ichneumonoidea</taxon>
        <taxon>Braconidae</taxon>
        <taxon>Aphidiinae</taxon>
        <taxon>Aphidius</taxon>
    </lineage>
</organism>
<dbReference type="PANTHER" id="PTHR11842">
    <property type="entry name" value="MITOTIC SPINDLE ASSEMBLY CHECKPOINT PROTEIN MAD2"/>
    <property type="match status" value="1"/>
</dbReference>
<gene>
    <name evidence="2" type="ORF">HCN44_006271</name>
</gene>
<dbReference type="SUPFAM" id="SSF56019">
    <property type="entry name" value="The spindle assembly checkpoint protein mad2"/>
    <property type="match status" value="1"/>
</dbReference>
<keyword evidence="3" id="KW-1185">Reference proteome</keyword>
<dbReference type="InterPro" id="IPR003511">
    <property type="entry name" value="HORMA_dom"/>
</dbReference>
<dbReference type="EMBL" id="JACMRX010000003">
    <property type="protein sequence ID" value="KAF7993211.1"/>
    <property type="molecule type" value="Genomic_DNA"/>
</dbReference>
<protein>
    <recommendedName>
        <fullName evidence="1">HORMA domain-containing protein</fullName>
    </recommendedName>
</protein>
<dbReference type="PROSITE" id="PS50815">
    <property type="entry name" value="HORMA"/>
    <property type="match status" value="1"/>
</dbReference>